<comment type="similarity">
    <text evidence="1">Belongs to the HyuE racemase family.</text>
</comment>
<dbReference type="RefSeq" id="WP_244785636.1">
    <property type="nucleotide sequence ID" value="NZ_CP091508.1"/>
</dbReference>
<dbReference type="Proteomes" id="UP000829817">
    <property type="component" value="Chromosome"/>
</dbReference>
<evidence type="ECO:0000313" key="3">
    <source>
        <dbReference type="Proteomes" id="UP000829817"/>
    </source>
</evidence>
<dbReference type="Pfam" id="PF01177">
    <property type="entry name" value="Asp_Glu_race"/>
    <property type="match status" value="1"/>
</dbReference>
<accession>A0ABY4DU02</accession>
<name>A0ABY4DU02_9NEIS</name>
<evidence type="ECO:0000256" key="1">
    <source>
        <dbReference type="ARBA" id="ARBA00038414"/>
    </source>
</evidence>
<proteinExistence type="inferred from homology"/>
<protein>
    <submittedName>
        <fullName evidence="2">Aspartate/glutamate racemase family protein</fullName>
    </submittedName>
</protein>
<dbReference type="PANTHER" id="PTHR28047:SF5">
    <property type="entry name" value="PROTEIN DCG1"/>
    <property type="match status" value="1"/>
</dbReference>
<dbReference type="InterPro" id="IPR053714">
    <property type="entry name" value="Iso_Racemase_Enz_sf"/>
</dbReference>
<dbReference type="InterPro" id="IPR052186">
    <property type="entry name" value="Hydantoin_racemase-like"/>
</dbReference>
<dbReference type="PANTHER" id="PTHR28047">
    <property type="entry name" value="PROTEIN DCG1"/>
    <property type="match status" value="1"/>
</dbReference>
<dbReference type="InterPro" id="IPR015942">
    <property type="entry name" value="Asp/Glu/hydantoin_racemase"/>
</dbReference>
<dbReference type="InterPro" id="IPR001920">
    <property type="entry name" value="Asp/Glu_race"/>
</dbReference>
<dbReference type="SUPFAM" id="SSF53681">
    <property type="entry name" value="Aspartate/glutamate racemase"/>
    <property type="match status" value="1"/>
</dbReference>
<reference evidence="2 3" key="1">
    <citation type="journal article" date="2022" name="Res Sq">
        <title>Evolution of multicellular longitudinally dividing oral cavity symbionts (Neisseriaceae).</title>
        <authorList>
            <person name="Nyongesa S."/>
            <person name="Weber P."/>
            <person name="Bernet E."/>
            <person name="Pullido F."/>
            <person name="Nieckarz M."/>
            <person name="Delaby M."/>
            <person name="Nieves C."/>
            <person name="Viehboeck T."/>
            <person name="Krause N."/>
            <person name="Rivera-Millot A."/>
            <person name="Nakamura A."/>
            <person name="Vischer N."/>
            <person name="VanNieuwenhze M."/>
            <person name="Brun Y."/>
            <person name="Cava F."/>
            <person name="Bulgheresi S."/>
            <person name="Veyrier F."/>
        </authorList>
    </citation>
    <scope>NUCLEOTIDE SEQUENCE [LARGE SCALE GENOMIC DNA]</scope>
    <source>
        <strain evidence="2 3">CCUG 63373m</strain>
    </source>
</reference>
<evidence type="ECO:0000313" key="2">
    <source>
        <dbReference type="EMBL" id="UOO82184.1"/>
    </source>
</evidence>
<dbReference type="EMBL" id="CP091508">
    <property type="protein sequence ID" value="UOO82184.1"/>
    <property type="molecule type" value="Genomic_DNA"/>
</dbReference>
<keyword evidence="3" id="KW-1185">Reference proteome</keyword>
<organism evidence="2 3">
    <name type="scientific">Uruburuella testudinis</name>
    <dbReference type="NCBI Taxonomy" id="1282863"/>
    <lineage>
        <taxon>Bacteria</taxon>
        <taxon>Pseudomonadati</taxon>
        <taxon>Pseudomonadota</taxon>
        <taxon>Betaproteobacteria</taxon>
        <taxon>Neisseriales</taxon>
        <taxon>Neisseriaceae</taxon>
        <taxon>Uruburuella</taxon>
    </lineage>
</organism>
<gene>
    <name evidence="2" type="ORF">LVJ83_01530</name>
</gene>
<sequence length="241" mass="25131">MHIRLINPNTSAHMTEAMFQSVRAYAAPGTVLSAVTSAQGPVSIESHFDEAVSVIGVCDEILQGCAEQVDAYILACFGDPGIWAARELTDAPVIGIAQAAFSTAAMLAPRFAVVTSMQRTVIMAHHLLAQYGMASLCCHVGAVDLPVLDLDNGAAVEAIIRHAVQARDQHGAGAIVLGCGGMSHARAEIEAAVEVPVVDGVAAALKLAEMLVMLGLKTGKHGDLAYPLPKTFTGGMSRFSR</sequence>
<dbReference type="Gene3D" id="3.40.50.12500">
    <property type="match status" value="1"/>
</dbReference>